<dbReference type="HOGENOM" id="CLU_2907685_0_0_1"/>
<evidence type="ECO:0000313" key="1">
    <source>
        <dbReference type="EnsemblPlants" id="OB02G25090.1"/>
    </source>
</evidence>
<sequence length="62" mass="6927">MSKPRSRWLKTMAVQGASEPVECTSVYEEILLLQASNSALPNTEVVHGRATTVYKYKDLQSI</sequence>
<dbReference type="AlphaFoldDB" id="J3LCZ2"/>
<proteinExistence type="predicted"/>
<name>J3LCZ2_ORYBR</name>
<evidence type="ECO:0000313" key="2">
    <source>
        <dbReference type="Proteomes" id="UP000006038"/>
    </source>
</evidence>
<dbReference type="EnsemblPlants" id="OB02G25090.1">
    <property type="protein sequence ID" value="OB02G25090.1"/>
    <property type="gene ID" value="OB02G25090"/>
</dbReference>
<organism evidence="1">
    <name type="scientific">Oryza brachyantha</name>
    <name type="common">malo sina</name>
    <dbReference type="NCBI Taxonomy" id="4533"/>
    <lineage>
        <taxon>Eukaryota</taxon>
        <taxon>Viridiplantae</taxon>
        <taxon>Streptophyta</taxon>
        <taxon>Embryophyta</taxon>
        <taxon>Tracheophyta</taxon>
        <taxon>Spermatophyta</taxon>
        <taxon>Magnoliopsida</taxon>
        <taxon>Liliopsida</taxon>
        <taxon>Poales</taxon>
        <taxon>Poaceae</taxon>
        <taxon>BOP clade</taxon>
        <taxon>Oryzoideae</taxon>
        <taxon>Oryzeae</taxon>
        <taxon>Oryzinae</taxon>
        <taxon>Oryza</taxon>
    </lineage>
</organism>
<protein>
    <submittedName>
        <fullName evidence="1">Uncharacterized protein</fullName>
    </submittedName>
</protein>
<keyword evidence="2" id="KW-1185">Reference proteome</keyword>
<accession>J3LCZ2</accession>
<reference evidence="1" key="1">
    <citation type="submission" date="2013-04" db="UniProtKB">
        <authorList>
            <consortium name="EnsemblPlants"/>
        </authorList>
    </citation>
    <scope>IDENTIFICATION</scope>
</reference>
<dbReference type="Proteomes" id="UP000006038">
    <property type="component" value="Unassembled WGS sequence"/>
</dbReference>
<dbReference type="Gramene" id="OB02G25090.1">
    <property type="protein sequence ID" value="OB02G25090.1"/>
    <property type="gene ID" value="OB02G25090"/>
</dbReference>